<name>A0A3E0HPW1_9PSEU</name>
<dbReference type="OrthoDB" id="14134at2"/>
<sequence>MPVFSVTRFERFFRAAAGLHMDKSDLKRYEDFLDRNVHDLFVAAGVTAKANGRDVIEPADLPITKGLQECVREFRKLDEELDVAPMLAQVIALPPPLHQTISADARDRLPDIAGGLSVALAHAFPLVAPSVKNPRTAEWEQVFALFDLLL</sequence>
<dbReference type="Pfam" id="PF09123">
    <property type="entry name" value="DUF1931"/>
    <property type="match status" value="1"/>
</dbReference>
<accession>A0A3E0HPW1</accession>
<dbReference type="SUPFAM" id="SSF47113">
    <property type="entry name" value="Histone-fold"/>
    <property type="match status" value="1"/>
</dbReference>
<comment type="caution">
    <text evidence="1">The sequence shown here is derived from an EMBL/GenBank/DDBJ whole genome shotgun (WGS) entry which is preliminary data.</text>
</comment>
<dbReference type="GO" id="GO:0046982">
    <property type="term" value="F:protein heterodimerization activity"/>
    <property type="evidence" value="ECO:0007669"/>
    <property type="project" value="InterPro"/>
</dbReference>
<reference evidence="1 2" key="1">
    <citation type="submission" date="2018-08" db="EMBL/GenBank/DDBJ databases">
        <title>Genomic Encyclopedia of Archaeal and Bacterial Type Strains, Phase II (KMG-II): from individual species to whole genera.</title>
        <authorList>
            <person name="Goeker M."/>
        </authorList>
    </citation>
    <scope>NUCLEOTIDE SEQUENCE [LARGE SCALE GENOMIC DNA]</scope>
    <source>
        <strain evidence="1 2">DSM 45791</strain>
    </source>
</reference>
<gene>
    <name evidence="1" type="ORF">BCF44_105313</name>
</gene>
<dbReference type="InterPro" id="IPR009072">
    <property type="entry name" value="Histone-fold"/>
</dbReference>
<dbReference type="EMBL" id="QUNO01000005">
    <property type="protein sequence ID" value="REH48454.1"/>
    <property type="molecule type" value="Genomic_DNA"/>
</dbReference>
<dbReference type="Proteomes" id="UP000256269">
    <property type="component" value="Unassembled WGS sequence"/>
</dbReference>
<dbReference type="Gene3D" id="1.10.20.10">
    <property type="entry name" value="Histone, subunit A"/>
    <property type="match status" value="1"/>
</dbReference>
<dbReference type="InterPro" id="IPR015207">
    <property type="entry name" value="DUF1931"/>
</dbReference>
<evidence type="ECO:0000313" key="2">
    <source>
        <dbReference type="Proteomes" id="UP000256269"/>
    </source>
</evidence>
<evidence type="ECO:0000313" key="1">
    <source>
        <dbReference type="EMBL" id="REH48454.1"/>
    </source>
</evidence>
<keyword evidence="2" id="KW-1185">Reference proteome</keyword>
<proteinExistence type="predicted"/>
<organism evidence="1 2">
    <name type="scientific">Kutzneria buriramensis</name>
    <dbReference type="NCBI Taxonomy" id="1045776"/>
    <lineage>
        <taxon>Bacteria</taxon>
        <taxon>Bacillati</taxon>
        <taxon>Actinomycetota</taxon>
        <taxon>Actinomycetes</taxon>
        <taxon>Pseudonocardiales</taxon>
        <taxon>Pseudonocardiaceae</taxon>
        <taxon>Kutzneria</taxon>
    </lineage>
</organism>
<protein>
    <submittedName>
        <fullName evidence="1">Uncharacterized protein DUF1931</fullName>
    </submittedName>
</protein>
<dbReference type="AlphaFoldDB" id="A0A3E0HPW1"/>
<dbReference type="RefSeq" id="WP_116175219.1">
    <property type="nucleotide sequence ID" value="NZ_CP144375.1"/>
</dbReference>
<dbReference type="CDD" id="cd22923">
    <property type="entry name" value="HFD_Aq328-like_rpt2"/>
    <property type="match status" value="1"/>
</dbReference>
<dbReference type="CDD" id="cd22922">
    <property type="entry name" value="HFD_Aq328-like_rpt1"/>
    <property type="match status" value="1"/>
</dbReference>